<dbReference type="InterPro" id="IPR022059">
    <property type="entry name" value="DUF3615"/>
</dbReference>
<feature type="domain" description="DUF3615" evidence="1">
    <location>
        <begin position="94"/>
        <end position="214"/>
    </location>
</feature>
<sequence>MEQTERGKQRMLEFAKELENMPDDEPCFSEEDRAGWRHFKNKFPGYIRWIADGNVIFRPTPPPSDTHEEDLTAEQMEECLTGHEICPQARHFAALALKHYNSKRVHKFVMATVLLSKCFTEHDGVTYGHVNFTAAPQGQVTSLATKRLFFAELMLVPELQMDETAEPMRVVNVCTIDGSCYGGCHLIKRDIKKSIRNKMDYDRCHACSDRIKHPKGDQFIGGHNSTRMPYYSAFPCVNKK</sequence>
<accession>A0A8T0Q4H4</accession>
<dbReference type="EMBL" id="CM029050">
    <property type="protein sequence ID" value="KAG2569817.1"/>
    <property type="molecule type" value="Genomic_DNA"/>
</dbReference>
<protein>
    <recommendedName>
        <fullName evidence="1">DUF3615 domain-containing protein</fullName>
    </recommendedName>
</protein>
<proteinExistence type="predicted"/>
<evidence type="ECO:0000259" key="1">
    <source>
        <dbReference type="Pfam" id="PF12274"/>
    </source>
</evidence>
<dbReference type="PANTHER" id="PTHR34710:SF13">
    <property type="entry name" value="OS05G0547600 PROTEIN"/>
    <property type="match status" value="1"/>
</dbReference>
<comment type="caution">
    <text evidence="2">The sequence shown here is derived from an EMBL/GenBank/DDBJ whole genome shotgun (WGS) entry which is preliminary data.</text>
</comment>
<gene>
    <name evidence="2" type="ORF">PVAP13_7NG442100</name>
</gene>
<dbReference type="Proteomes" id="UP000823388">
    <property type="component" value="Chromosome 7N"/>
</dbReference>
<organism evidence="2 3">
    <name type="scientific">Panicum virgatum</name>
    <name type="common">Blackwell switchgrass</name>
    <dbReference type="NCBI Taxonomy" id="38727"/>
    <lineage>
        <taxon>Eukaryota</taxon>
        <taxon>Viridiplantae</taxon>
        <taxon>Streptophyta</taxon>
        <taxon>Embryophyta</taxon>
        <taxon>Tracheophyta</taxon>
        <taxon>Spermatophyta</taxon>
        <taxon>Magnoliopsida</taxon>
        <taxon>Liliopsida</taxon>
        <taxon>Poales</taxon>
        <taxon>Poaceae</taxon>
        <taxon>PACMAD clade</taxon>
        <taxon>Panicoideae</taxon>
        <taxon>Panicodae</taxon>
        <taxon>Paniceae</taxon>
        <taxon>Panicinae</taxon>
        <taxon>Panicum</taxon>
        <taxon>Panicum sect. Hiantes</taxon>
    </lineage>
</organism>
<keyword evidence="3" id="KW-1185">Reference proteome</keyword>
<name>A0A8T0Q4H4_PANVG</name>
<reference evidence="2" key="1">
    <citation type="submission" date="2020-05" db="EMBL/GenBank/DDBJ databases">
        <title>WGS assembly of Panicum virgatum.</title>
        <authorList>
            <person name="Lovell J.T."/>
            <person name="Jenkins J."/>
            <person name="Shu S."/>
            <person name="Juenger T.E."/>
            <person name="Schmutz J."/>
        </authorList>
    </citation>
    <scope>NUCLEOTIDE SEQUENCE</scope>
    <source>
        <strain evidence="2">AP13</strain>
    </source>
</reference>
<dbReference type="PANTHER" id="PTHR34710">
    <property type="entry name" value="OS03G0834100 PROTEIN"/>
    <property type="match status" value="1"/>
</dbReference>
<dbReference type="OrthoDB" id="650889at2759"/>
<dbReference type="AlphaFoldDB" id="A0A8T0Q4H4"/>
<evidence type="ECO:0000313" key="2">
    <source>
        <dbReference type="EMBL" id="KAG2569817.1"/>
    </source>
</evidence>
<dbReference type="Pfam" id="PF12274">
    <property type="entry name" value="DUF3615"/>
    <property type="match status" value="1"/>
</dbReference>
<evidence type="ECO:0000313" key="3">
    <source>
        <dbReference type="Proteomes" id="UP000823388"/>
    </source>
</evidence>